<feature type="region of interest" description="Disordered" evidence="1">
    <location>
        <begin position="277"/>
        <end position="300"/>
    </location>
</feature>
<keyword evidence="3" id="KW-1185">Reference proteome</keyword>
<proteinExistence type="predicted"/>
<dbReference type="EMBL" id="JAFFHC010000004">
    <property type="protein sequence ID" value="KAK4676564.1"/>
    <property type="molecule type" value="Genomic_DNA"/>
</dbReference>
<organism evidence="2 3">
    <name type="scientific">Podospora pseudoanserina</name>
    <dbReference type="NCBI Taxonomy" id="2609844"/>
    <lineage>
        <taxon>Eukaryota</taxon>
        <taxon>Fungi</taxon>
        <taxon>Dikarya</taxon>
        <taxon>Ascomycota</taxon>
        <taxon>Pezizomycotina</taxon>
        <taxon>Sordariomycetes</taxon>
        <taxon>Sordariomycetidae</taxon>
        <taxon>Sordariales</taxon>
        <taxon>Podosporaceae</taxon>
        <taxon>Podospora</taxon>
    </lineage>
</organism>
<feature type="compositionally biased region" description="Low complexity" evidence="1">
    <location>
        <begin position="280"/>
        <end position="291"/>
    </location>
</feature>
<name>A0ABR0I8S3_9PEZI</name>
<evidence type="ECO:0000313" key="3">
    <source>
        <dbReference type="Proteomes" id="UP001323617"/>
    </source>
</evidence>
<evidence type="ECO:0000256" key="1">
    <source>
        <dbReference type="SAM" id="MobiDB-lite"/>
    </source>
</evidence>
<protein>
    <submittedName>
        <fullName evidence="2">Uncharacterized protein</fullName>
    </submittedName>
</protein>
<sequence>MAEVVELVVASNSLAKTCSTVWKLVELMVEIGRETPETVEREIRNYGLMLTICFTAVECAQNSLEARWPKEKSSCTPAMKYLRKNNVLRDIRRLTRAVRHKIDDLAGKTAQLPSSLQLIKNFKWHLLKSNFTALLPFMETLKLDLILAQNTLELEPLFARLESGKEEYARAPRGEMMFIEEEIQGTAPTVPITTSRIDTETWRYRHRHQSQHTAFIGSIDSTVIRANNTALVRAANTELNNLPNDITPEKRPILVQLLTIPYRISRNYIERRSSFHPYESASSAQKNSLSSTTITEGQHI</sequence>
<dbReference type="GeneID" id="87961128"/>
<reference evidence="2 3" key="1">
    <citation type="journal article" date="2023" name="bioRxiv">
        <title>High-quality genome assemblies of four members of thePodospora anserinaspecies complex.</title>
        <authorList>
            <person name="Ament-Velasquez S.L."/>
            <person name="Vogan A.A."/>
            <person name="Wallerman O."/>
            <person name="Hartmann F."/>
            <person name="Gautier V."/>
            <person name="Silar P."/>
            <person name="Giraud T."/>
            <person name="Johannesson H."/>
        </authorList>
    </citation>
    <scope>NUCLEOTIDE SEQUENCE [LARGE SCALE GENOMIC DNA]</scope>
    <source>
        <strain evidence="2 3">CBS 124.78</strain>
    </source>
</reference>
<gene>
    <name evidence="2" type="ORF">QC764_0061710</name>
</gene>
<evidence type="ECO:0000313" key="2">
    <source>
        <dbReference type="EMBL" id="KAK4676564.1"/>
    </source>
</evidence>
<accession>A0ABR0I8S3</accession>
<comment type="caution">
    <text evidence="2">The sequence shown here is derived from an EMBL/GenBank/DDBJ whole genome shotgun (WGS) entry which is preliminary data.</text>
</comment>
<dbReference type="Proteomes" id="UP001323617">
    <property type="component" value="Unassembled WGS sequence"/>
</dbReference>
<dbReference type="RefSeq" id="XP_062800034.1">
    <property type="nucleotide sequence ID" value="XM_062940521.1"/>
</dbReference>